<dbReference type="Pfam" id="PF04909">
    <property type="entry name" value="Amidohydro_2"/>
    <property type="match status" value="1"/>
</dbReference>
<comment type="caution">
    <text evidence="3">The sequence shown here is derived from an EMBL/GenBank/DDBJ whole genome shotgun (WGS) entry which is preliminary data.</text>
</comment>
<evidence type="ECO:0000313" key="4">
    <source>
        <dbReference type="Proteomes" id="UP001150941"/>
    </source>
</evidence>
<gene>
    <name evidence="3" type="ORF">N7468_002671</name>
</gene>
<reference evidence="3" key="2">
    <citation type="journal article" date="2023" name="IMA Fungus">
        <title>Comparative genomic study of the Penicillium genus elucidates a diverse pangenome and 15 lateral gene transfer events.</title>
        <authorList>
            <person name="Petersen C."/>
            <person name="Sorensen T."/>
            <person name="Nielsen M.R."/>
            <person name="Sondergaard T.E."/>
            <person name="Sorensen J.L."/>
            <person name="Fitzpatrick D.A."/>
            <person name="Frisvad J.C."/>
            <person name="Nielsen K.L."/>
        </authorList>
    </citation>
    <scope>NUCLEOTIDE SEQUENCE</scope>
    <source>
        <strain evidence="3">IBT 19713</strain>
    </source>
</reference>
<accession>A0A9W9TYN9</accession>
<organism evidence="3 4">
    <name type="scientific">Penicillium chermesinum</name>
    <dbReference type="NCBI Taxonomy" id="63820"/>
    <lineage>
        <taxon>Eukaryota</taxon>
        <taxon>Fungi</taxon>
        <taxon>Dikarya</taxon>
        <taxon>Ascomycota</taxon>
        <taxon>Pezizomycotina</taxon>
        <taxon>Eurotiomycetes</taxon>
        <taxon>Eurotiomycetidae</taxon>
        <taxon>Eurotiales</taxon>
        <taxon>Aspergillaceae</taxon>
        <taxon>Penicillium</taxon>
    </lineage>
</organism>
<dbReference type="InterPro" id="IPR006680">
    <property type="entry name" value="Amidohydro-rel"/>
</dbReference>
<name>A0A9W9TYN9_9EURO</name>
<reference evidence="3" key="1">
    <citation type="submission" date="2022-11" db="EMBL/GenBank/DDBJ databases">
        <authorList>
            <person name="Petersen C."/>
        </authorList>
    </citation>
    <scope>NUCLEOTIDE SEQUENCE</scope>
    <source>
        <strain evidence="3">IBT 19713</strain>
    </source>
</reference>
<dbReference type="GO" id="GO:0016787">
    <property type="term" value="F:hydrolase activity"/>
    <property type="evidence" value="ECO:0007669"/>
    <property type="project" value="InterPro"/>
</dbReference>
<keyword evidence="4" id="KW-1185">Reference proteome</keyword>
<dbReference type="Proteomes" id="UP001150941">
    <property type="component" value="Unassembled WGS sequence"/>
</dbReference>
<dbReference type="RefSeq" id="XP_058335109.1">
    <property type="nucleotide sequence ID" value="XM_058471968.1"/>
</dbReference>
<dbReference type="AlphaFoldDB" id="A0A9W9TYN9"/>
<protein>
    <submittedName>
        <fullName evidence="3">Amidohydrolase family protein</fullName>
    </submittedName>
</protein>
<feature type="domain" description="Amidohydrolase-related" evidence="2">
    <location>
        <begin position="170"/>
        <end position="283"/>
    </location>
</feature>
<dbReference type="PANTHER" id="PTHR43569:SF2">
    <property type="entry name" value="AMIDOHYDROLASE-RELATED DOMAIN-CONTAINING PROTEIN"/>
    <property type="match status" value="1"/>
</dbReference>
<comment type="similarity">
    <text evidence="1">Belongs to the metallo-dependent hydrolases superfamily.</text>
</comment>
<dbReference type="EMBL" id="JAPQKS010000002">
    <property type="protein sequence ID" value="KAJ5247688.1"/>
    <property type="molecule type" value="Genomic_DNA"/>
</dbReference>
<dbReference type="InterPro" id="IPR052350">
    <property type="entry name" value="Metallo-dep_Lactonases"/>
</dbReference>
<evidence type="ECO:0000259" key="2">
    <source>
        <dbReference type="Pfam" id="PF04909"/>
    </source>
</evidence>
<dbReference type="InterPro" id="IPR032466">
    <property type="entry name" value="Metal_Hydrolase"/>
</dbReference>
<dbReference type="PANTHER" id="PTHR43569">
    <property type="entry name" value="AMIDOHYDROLASE"/>
    <property type="match status" value="1"/>
</dbReference>
<evidence type="ECO:0000313" key="3">
    <source>
        <dbReference type="EMBL" id="KAJ5247688.1"/>
    </source>
</evidence>
<dbReference type="SUPFAM" id="SSF51556">
    <property type="entry name" value="Metallo-dependent hydrolases"/>
    <property type="match status" value="1"/>
</dbReference>
<dbReference type="OrthoDB" id="2135488at2759"/>
<evidence type="ECO:0000256" key="1">
    <source>
        <dbReference type="ARBA" id="ARBA00038310"/>
    </source>
</evidence>
<dbReference type="Gene3D" id="3.20.20.140">
    <property type="entry name" value="Metal-dependent hydrolases"/>
    <property type="match status" value="1"/>
</dbReference>
<sequence>MPLRRTHNLIFGLQYQSWIHMFTSSPPYILPRWPRTMALTGGPGILERYMGKVRARAKTEHVWRKIRGVRYLVQDKPAGVMLQPPFLQGVRWIGKQGYTFDLGVDARKGGLHQLHEAVEMMRQVYDGLDDPTHAVANGISSVALETPRTICANQISTCQQKPRLPIQNFWDLVTQMARASEKTYMKLSGLFSELPPLSPDVDLDIPALIARLSPWTNVIFDVFGPDRIMFGSDWPVCNIGGGGNTVAWGRWQAVVEALLARRGLSEEQRQAVWGQTAVRAYGIEFENERVPLKCDAITAEC</sequence>
<dbReference type="GeneID" id="83199271"/>
<proteinExistence type="inferred from homology"/>